<sequence>MTDTRAGDTAHARAQLSDADAVSSWLASASPRPKDAYDDWGLGRPGMLRGGQIFDAVRVRPELVHAAVGSSTPADVATALARRFSAGPVICDRGIWYYALVPPGTATSWRSALGTVRGRGAWIGVPALDRTHQTHPVQLHWIVTPRRPRRLCDPDAVAELLRVGQSQLEGATR</sequence>
<protein>
    <recommendedName>
        <fullName evidence="3">DNA primase/polymerase bifunctional N-terminal domain-containing protein</fullName>
    </recommendedName>
</protein>
<gene>
    <name evidence="1" type="ORF">GCM10009654_30950</name>
</gene>
<dbReference type="RefSeq" id="WP_344276120.1">
    <property type="nucleotide sequence ID" value="NZ_BAAAKV010000025.1"/>
</dbReference>
<evidence type="ECO:0000313" key="1">
    <source>
        <dbReference type="EMBL" id="GAA1171567.1"/>
    </source>
</evidence>
<organism evidence="1 2">
    <name type="scientific">Streptomyces hebeiensis</name>
    <dbReference type="NCBI Taxonomy" id="229486"/>
    <lineage>
        <taxon>Bacteria</taxon>
        <taxon>Bacillati</taxon>
        <taxon>Actinomycetota</taxon>
        <taxon>Actinomycetes</taxon>
        <taxon>Kitasatosporales</taxon>
        <taxon>Streptomycetaceae</taxon>
        <taxon>Streptomyces</taxon>
    </lineage>
</organism>
<reference evidence="1 2" key="1">
    <citation type="journal article" date="2019" name="Int. J. Syst. Evol. Microbiol.">
        <title>The Global Catalogue of Microorganisms (GCM) 10K type strain sequencing project: providing services to taxonomists for standard genome sequencing and annotation.</title>
        <authorList>
            <consortium name="The Broad Institute Genomics Platform"/>
            <consortium name="The Broad Institute Genome Sequencing Center for Infectious Disease"/>
            <person name="Wu L."/>
            <person name="Ma J."/>
        </authorList>
    </citation>
    <scope>NUCLEOTIDE SEQUENCE [LARGE SCALE GENOMIC DNA]</scope>
    <source>
        <strain evidence="1 2">JCM 12696</strain>
    </source>
</reference>
<proteinExistence type="predicted"/>
<dbReference type="EMBL" id="BAAAKV010000025">
    <property type="protein sequence ID" value="GAA1171567.1"/>
    <property type="molecule type" value="Genomic_DNA"/>
</dbReference>
<keyword evidence="2" id="KW-1185">Reference proteome</keyword>
<accession>A0ABN1UUU5</accession>
<evidence type="ECO:0000313" key="2">
    <source>
        <dbReference type="Proteomes" id="UP001501371"/>
    </source>
</evidence>
<name>A0ABN1UUU5_9ACTN</name>
<evidence type="ECO:0008006" key="3">
    <source>
        <dbReference type="Google" id="ProtNLM"/>
    </source>
</evidence>
<comment type="caution">
    <text evidence="1">The sequence shown here is derived from an EMBL/GenBank/DDBJ whole genome shotgun (WGS) entry which is preliminary data.</text>
</comment>
<dbReference type="Proteomes" id="UP001501371">
    <property type="component" value="Unassembled WGS sequence"/>
</dbReference>